<dbReference type="GO" id="GO:0045275">
    <property type="term" value="C:respiratory chain complex III"/>
    <property type="evidence" value="ECO:0007669"/>
    <property type="project" value="InterPro"/>
</dbReference>
<geneLocation type="mitochondrion" evidence="23"/>
<feature type="transmembrane region" description="Helical" evidence="20">
    <location>
        <begin position="179"/>
        <end position="201"/>
    </location>
</feature>
<dbReference type="InterPro" id="IPR027387">
    <property type="entry name" value="Cytb/b6-like_sf"/>
</dbReference>
<feature type="binding site" description="axial binding residue" evidence="19">
    <location>
        <position position="197"/>
    </location>
    <ligand>
        <name>heme b</name>
        <dbReference type="ChEBI" id="CHEBI:60344"/>
        <label>b566</label>
    </ligand>
    <ligandPart>
        <name>Fe</name>
        <dbReference type="ChEBI" id="CHEBI:18248"/>
    </ligandPart>
</feature>
<evidence type="ECO:0000256" key="3">
    <source>
        <dbReference type="ARBA" id="ARBA00011649"/>
    </source>
</evidence>
<sequence>MNKPMRKTHPLFSIVNSSLVDLPSPASLSLWWNFGSLLGMCLMIQIITGLFLAMHYTANIEMAFNSVVHICRDVNNGWLLRYTHANGASLFFVCLYLHVGRGMYYGSYKLMMTWNTGVLLLFLTMGTAFLGYVLPWGQMSLWGATVITNLLSAVPYLGFTLVKWLWGGFSVDNATLTRFFALHFLLPFIIAAFVMIHLLFLHQTGSNNPLGLNSNYDKVPFHPYFSIKDMMGFMITLMMLTSLILLEPQMLGDPENFIPANPLVTPVHIQPEWYFLFAYAILRSIPNKLGGVMAMMMSIAIILILPFLNKSKFQGNAFYPLNKLMFWFFIVIMIMLTWIGARPAEEPYILTGQMLTIMYFVYFLVNPLTLKVWDKLT</sequence>
<feature type="binding site" description="axial binding residue" evidence="19">
    <location>
        <position position="98"/>
    </location>
    <ligand>
        <name>heme b</name>
        <dbReference type="ChEBI" id="CHEBI:60344"/>
        <label>b566</label>
    </ligand>
    <ligandPart>
        <name>Fe</name>
        <dbReference type="ChEBI" id="CHEBI:18248"/>
    </ligandPart>
</feature>
<evidence type="ECO:0000256" key="4">
    <source>
        <dbReference type="ARBA" id="ARBA00013531"/>
    </source>
</evidence>
<feature type="transmembrane region" description="Helical" evidence="20">
    <location>
        <begin position="111"/>
        <end position="134"/>
    </location>
</feature>
<organism evidence="23">
    <name type="scientific">Poecilocoris rufigenis</name>
    <dbReference type="NCBI Taxonomy" id="2080379"/>
    <lineage>
        <taxon>Eukaryota</taxon>
        <taxon>Metazoa</taxon>
        <taxon>Ecdysozoa</taxon>
        <taxon>Arthropoda</taxon>
        <taxon>Hexapoda</taxon>
        <taxon>Insecta</taxon>
        <taxon>Pterygota</taxon>
        <taxon>Neoptera</taxon>
        <taxon>Paraneoptera</taxon>
        <taxon>Hemiptera</taxon>
        <taxon>Heteroptera</taxon>
        <taxon>Panheteroptera</taxon>
        <taxon>Pentatomomorpha</taxon>
        <taxon>Pentatomoidea</taxon>
        <taxon>Scutelleridae</taxon>
        <taxon>Scutellerinae</taxon>
        <taxon>Poecilocoris</taxon>
    </lineage>
</organism>
<keyword evidence="6 19" id="KW-0349">Heme</keyword>
<proteinExistence type="inferred from homology"/>
<feature type="transmembrane region" description="Helical" evidence="20">
    <location>
        <begin position="146"/>
        <end position="167"/>
    </location>
</feature>
<evidence type="ECO:0000256" key="8">
    <source>
        <dbReference type="ARBA" id="ARBA00022692"/>
    </source>
</evidence>
<dbReference type="AlphaFoldDB" id="A0A2P1CMR6"/>
<evidence type="ECO:0000256" key="6">
    <source>
        <dbReference type="ARBA" id="ARBA00022617"/>
    </source>
</evidence>
<keyword evidence="5 20" id="KW-0813">Transport</keyword>
<feature type="binding site" evidence="18">
    <location>
        <position position="202"/>
    </location>
    <ligand>
        <name>a ubiquinone</name>
        <dbReference type="ChEBI" id="CHEBI:16389"/>
    </ligand>
</feature>
<evidence type="ECO:0000259" key="22">
    <source>
        <dbReference type="PROSITE" id="PS51003"/>
    </source>
</evidence>
<accession>A0A2P1CMR6</accession>
<protein>
    <recommendedName>
        <fullName evidence="4 20">Cytochrome b</fullName>
    </recommendedName>
</protein>
<evidence type="ECO:0000313" key="23">
    <source>
        <dbReference type="EMBL" id="AVJ52633.1"/>
    </source>
</evidence>
<keyword evidence="14" id="KW-0830">Ubiquinone</keyword>
<comment type="function">
    <text evidence="1 20">Component of the ubiquinol-cytochrome c reductase complex (complex III or cytochrome b-c1 complex) that is part of the mitochondrial respiratory chain. The b-c1 complex mediates electron transfer from ubiquinol to cytochrome c. Contributes to the generation of a proton gradient across the mitochondrial membrane that is then used for ATP synthesis.</text>
</comment>
<evidence type="ECO:0000256" key="18">
    <source>
        <dbReference type="PIRSR" id="PIRSR038885-1"/>
    </source>
</evidence>
<keyword evidence="7 20" id="KW-0679">Respiratory chain</keyword>
<evidence type="ECO:0000256" key="7">
    <source>
        <dbReference type="ARBA" id="ARBA00022660"/>
    </source>
</evidence>
<name>A0A2P1CMR6_9HEMI</name>
<dbReference type="PROSITE" id="PS51003">
    <property type="entry name" value="CYTB_CTER"/>
    <property type="match status" value="1"/>
</dbReference>
<evidence type="ECO:0000256" key="19">
    <source>
        <dbReference type="PIRSR" id="PIRSR038885-2"/>
    </source>
</evidence>
<dbReference type="Gene3D" id="1.20.810.10">
    <property type="entry name" value="Cytochrome Bc1 Complex, Chain C"/>
    <property type="match status" value="1"/>
</dbReference>
<evidence type="ECO:0000256" key="20">
    <source>
        <dbReference type="RuleBase" id="RU362117"/>
    </source>
</evidence>
<evidence type="ECO:0000256" key="17">
    <source>
        <dbReference type="ARBA" id="ARBA00061233"/>
    </source>
</evidence>
<keyword evidence="12 20" id="KW-1133">Transmembrane helix</keyword>
<dbReference type="InterPro" id="IPR030689">
    <property type="entry name" value="Cytochrome_b"/>
</dbReference>
<evidence type="ECO:0000256" key="2">
    <source>
        <dbReference type="ARBA" id="ARBA00004448"/>
    </source>
</evidence>
<feature type="binding site" description="axial binding residue" evidence="19">
    <location>
        <position position="183"/>
    </location>
    <ligand>
        <name>heme b</name>
        <dbReference type="ChEBI" id="CHEBI:60344"/>
        <label>b562</label>
    </ligand>
    <ligandPart>
        <name>Fe</name>
        <dbReference type="ChEBI" id="CHEBI:18248"/>
    </ligandPart>
</feature>
<dbReference type="GO" id="GO:0046872">
    <property type="term" value="F:metal ion binding"/>
    <property type="evidence" value="ECO:0007669"/>
    <property type="project" value="UniProtKB-UniRule"/>
</dbReference>
<feature type="transmembrane region" description="Helical" evidence="20">
    <location>
        <begin position="37"/>
        <end position="58"/>
    </location>
</feature>
<keyword evidence="8 20" id="KW-0812">Transmembrane</keyword>
<feature type="transmembrane region" description="Helical" evidence="20">
    <location>
        <begin position="289"/>
        <end position="308"/>
    </location>
</feature>
<dbReference type="SUPFAM" id="SSF81342">
    <property type="entry name" value="Transmembrane di-heme cytochromes"/>
    <property type="match status" value="1"/>
</dbReference>
<dbReference type="SUPFAM" id="SSF81648">
    <property type="entry name" value="a domain/subunit of cytochrome bc1 complex (Ubiquinol-cytochrome c reductase)"/>
    <property type="match status" value="1"/>
</dbReference>
<dbReference type="PIRSF" id="PIRSF038885">
    <property type="entry name" value="COB"/>
    <property type="match status" value="1"/>
</dbReference>
<dbReference type="CDD" id="cd00290">
    <property type="entry name" value="cytochrome_b_C"/>
    <property type="match status" value="1"/>
</dbReference>
<dbReference type="InterPro" id="IPR036150">
    <property type="entry name" value="Cyt_b/b6_C_sf"/>
</dbReference>
<feature type="transmembrane region" description="Helical" evidence="20">
    <location>
        <begin position="78"/>
        <end position="99"/>
    </location>
</feature>
<evidence type="ECO:0000256" key="14">
    <source>
        <dbReference type="ARBA" id="ARBA00023075"/>
    </source>
</evidence>
<dbReference type="FunFam" id="1.20.810.10:FF:000002">
    <property type="entry name" value="Cytochrome b"/>
    <property type="match status" value="1"/>
</dbReference>
<dbReference type="InterPro" id="IPR005797">
    <property type="entry name" value="Cyt_b/b6_N"/>
</dbReference>
<comment type="subcellular location">
    <subcellularLocation>
        <location evidence="2">Mitochondrion inner membrane</location>
        <topology evidence="2">Multi-pass membrane protein</topology>
    </subcellularLocation>
</comment>
<feature type="domain" description="Cytochrome b/b6 N-terminal region profile" evidence="21">
    <location>
        <begin position="1"/>
        <end position="210"/>
    </location>
</feature>
<evidence type="ECO:0000256" key="1">
    <source>
        <dbReference type="ARBA" id="ARBA00002566"/>
    </source>
</evidence>
<dbReference type="GO" id="GO:0005743">
    <property type="term" value="C:mitochondrial inner membrane"/>
    <property type="evidence" value="ECO:0007669"/>
    <property type="project" value="UniProtKB-SubCell"/>
</dbReference>
<dbReference type="EMBL" id="MF173991">
    <property type="protein sequence ID" value="AVJ52633.1"/>
    <property type="molecule type" value="Genomic_DNA"/>
</dbReference>
<keyword evidence="15 20" id="KW-0496">Mitochondrion</keyword>
<keyword evidence="16 20" id="KW-0472">Membrane</keyword>
<comment type="cofactor">
    <cofactor evidence="19">
        <name>heme</name>
        <dbReference type="ChEBI" id="CHEBI:30413"/>
    </cofactor>
    <text evidence="19">Binds 2 heme groups non-covalently.</text>
</comment>
<dbReference type="GO" id="GO:0008121">
    <property type="term" value="F:quinol-cytochrome-c reductase activity"/>
    <property type="evidence" value="ECO:0007669"/>
    <property type="project" value="InterPro"/>
</dbReference>
<evidence type="ECO:0000259" key="21">
    <source>
        <dbReference type="PROSITE" id="PS51002"/>
    </source>
</evidence>
<evidence type="ECO:0000256" key="10">
    <source>
        <dbReference type="ARBA" id="ARBA00022792"/>
    </source>
</evidence>
<keyword evidence="11 20" id="KW-0249">Electron transport</keyword>
<dbReference type="GO" id="GO:0016491">
    <property type="term" value="F:oxidoreductase activity"/>
    <property type="evidence" value="ECO:0007669"/>
    <property type="project" value="UniProtKB-UniRule"/>
</dbReference>
<evidence type="ECO:0000256" key="13">
    <source>
        <dbReference type="ARBA" id="ARBA00023004"/>
    </source>
</evidence>
<evidence type="ECO:0000256" key="12">
    <source>
        <dbReference type="ARBA" id="ARBA00022989"/>
    </source>
</evidence>
<dbReference type="CDD" id="cd00284">
    <property type="entry name" value="Cytochrome_b_N"/>
    <property type="match status" value="1"/>
</dbReference>
<dbReference type="Pfam" id="PF00033">
    <property type="entry name" value="Cytochrome_B"/>
    <property type="match status" value="1"/>
</dbReference>
<evidence type="ECO:0000256" key="5">
    <source>
        <dbReference type="ARBA" id="ARBA00022448"/>
    </source>
</evidence>
<evidence type="ECO:0000256" key="11">
    <source>
        <dbReference type="ARBA" id="ARBA00022982"/>
    </source>
</evidence>
<dbReference type="InterPro" id="IPR048260">
    <property type="entry name" value="Cytochrome_b_C_euk/bac"/>
</dbReference>
<dbReference type="InterPro" id="IPR005798">
    <property type="entry name" value="Cyt_b/b6_C"/>
</dbReference>
<dbReference type="GO" id="GO:0006122">
    <property type="term" value="P:mitochondrial electron transport, ubiquinol to cytochrome c"/>
    <property type="evidence" value="ECO:0007669"/>
    <property type="project" value="TreeGrafter"/>
</dbReference>
<dbReference type="PANTHER" id="PTHR19271:SF16">
    <property type="entry name" value="CYTOCHROME B"/>
    <property type="match status" value="1"/>
</dbReference>
<dbReference type="InterPro" id="IPR048259">
    <property type="entry name" value="Cytochrome_b_N_euk/bac"/>
</dbReference>
<feature type="domain" description="Cytochrome b/b6 C-terminal region profile" evidence="22">
    <location>
        <begin position="211"/>
        <end position="377"/>
    </location>
</feature>
<keyword evidence="10" id="KW-0999">Mitochondrion inner membrane</keyword>
<dbReference type="PANTHER" id="PTHR19271">
    <property type="entry name" value="CYTOCHROME B"/>
    <property type="match status" value="1"/>
</dbReference>
<feature type="transmembrane region" description="Helical" evidence="20">
    <location>
        <begin position="221"/>
        <end position="246"/>
    </location>
</feature>
<comment type="similarity">
    <text evidence="17 20">Belongs to the cytochrome b family.</text>
</comment>
<dbReference type="PROSITE" id="PS51002">
    <property type="entry name" value="CYTB_NTER"/>
    <property type="match status" value="1"/>
</dbReference>
<comment type="cofactor">
    <cofactor evidence="20">
        <name>heme b</name>
        <dbReference type="ChEBI" id="CHEBI:60344"/>
    </cofactor>
    <text evidence="20">Binds 2 heme groups non-covalently.</text>
</comment>
<feature type="binding site" description="axial binding residue" evidence="19">
    <location>
        <position position="84"/>
    </location>
    <ligand>
        <name>heme b</name>
        <dbReference type="ChEBI" id="CHEBI:60344"/>
        <label>b562</label>
    </ligand>
    <ligandPart>
        <name>Fe</name>
        <dbReference type="ChEBI" id="CHEBI:18248"/>
    </ligandPart>
</feature>
<dbReference type="Pfam" id="PF00032">
    <property type="entry name" value="Cytochrom_B_C"/>
    <property type="match status" value="1"/>
</dbReference>
<dbReference type="InterPro" id="IPR016174">
    <property type="entry name" value="Di-haem_cyt_TM"/>
</dbReference>
<feature type="transmembrane region" description="Helical" evidence="20">
    <location>
        <begin position="348"/>
        <end position="365"/>
    </location>
</feature>
<evidence type="ECO:0000256" key="9">
    <source>
        <dbReference type="ARBA" id="ARBA00022723"/>
    </source>
</evidence>
<gene>
    <name evidence="23" type="primary">cytb</name>
</gene>
<keyword evidence="13 19" id="KW-0408">Iron</keyword>
<evidence type="ECO:0000256" key="16">
    <source>
        <dbReference type="ARBA" id="ARBA00023136"/>
    </source>
</evidence>
<reference evidence="23" key="1">
    <citation type="journal article" date="2018" name="Cladistics">
        <title>Phylogeny and the colourful history of jewel bugs (Insecta: Hemiptera: Scutelleridae).</title>
        <authorList>
            <person name="Wu Y."/>
            <person name="Redei D."/>
            <person name="Eger J."/>
            <person name="Wang Y."/>
            <person name="Wu H."/>
            <person name="Carapezza A."/>
            <person name="Kment P."/>
            <person name="Cai B."/>
            <person name="Sun X."/>
            <person name="Guo P."/>
            <person name="Luo J."/>
            <person name="Xie Q."/>
        </authorList>
    </citation>
    <scope>NUCLEOTIDE SEQUENCE</scope>
</reference>
<comment type="subunit">
    <text evidence="3">The main subunits of complex b-c1 are: cytochrome b, cytochrome c1 and the Rieske protein.</text>
</comment>
<feature type="transmembrane region" description="Helical" evidence="20">
    <location>
        <begin position="324"/>
        <end position="341"/>
    </location>
</feature>
<evidence type="ECO:0000256" key="15">
    <source>
        <dbReference type="ARBA" id="ARBA00023128"/>
    </source>
</evidence>
<keyword evidence="9 19" id="KW-0479">Metal-binding</keyword>